<dbReference type="Pfam" id="PF00657">
    <property type="entry name" value="Lipase_GDSL"/>
    <property type="match status" value="1"/>
</dbReference>
<dbReference type="EMBL" id="PNBA02000007">
    <property type="protein sequence ID" value="KAG6418788.1"/>
    <property type="molecule type" value="Genomic_DNA"/>
</dbReference>
<reference evidence="8" key="2">
    <citation type="submission" date="2020-08" db="EMBL/GenBank/DDBJ databases">
        <title>Plant Genome Project.</title>
        <authorList>
            <person name="Zhang R.-G."/>
        </authorList>
    </citation>
    <scope>NUCLEOTIDE SEQUENCE</scope>
    <source>
        <strain evidence="8">Huo1</strain>
        <tissue evidence="8">Leaf</tissue>
    </source>
</reference>
<dbReference type="GO" id="GO:0016788">
    <property type="term" value="F:hydrolase activity, acting on ester bonds"/>
    <property type="evidence" value="ECO:0007669"/>
    <property type="project" value="InterPro"/>
</dbReference>
<keyword evidence="4" id="KW-0732">Signal</keyword>
<protein>
    <recommendedName>
        <fullName evidence="10">Zeta-carotene desaturase</fullName>
    </recommendedName>
</protein>
<dbReference type="InterPro" id="IPR051238">
    <property type="entry name" value="GDSL_esterase/lipase"/>
</dbReference>
<dbReference type="SUPFAM" id="SSF52266">
    <property type="entry name" value="SGNH hydrolase"/>
    <property type="match status" value="1"/>
</dbReference>
<keyword evidence="9" id="KW-1185">Reference proteome</keyword>
<comment type="similarity">
    <text evidence="2">Belongs to the 'GDSL' lipolytic enzyme family.</text>
</comment>
<dbReference type="GO" id="GO:0016042">
    <property type="term" value="P:lipid catabolic process"/>
    <property type="evidence" value="ECO:0007669"/>
    <property type="project" value="UniProtKB-KW"/>
</dbReference>
<dbReference type="InterPro" id="IPR035669">
    <property type="entry name" value="SGNH_plant_lipase-like"/>
</dbReference>
<keyword evidence="7" id="KW-0443">Lipid metabolism</keyword>
<evidence type="ECO:0008006" key="10">
    <source>
        <dbReference type="Google" id="ProtNLM"/>
    </source>
</evidence>
<accession>A0A8X8XVM9</accession>
<evidence type="ECO:0000256" key="6">
    <source>
        <dbReference type="ARBA" id="ARBA00022963"/>
    </source>
</evidence>
<evidence type="ECO:0000256" key="4">
    <source>
        <dbReference type="ARBA" id="ARBA00022729"/>
    </source>
</evidence>
<comment type="caution">
    <text evidence="8">The sequence shown here is derived from an EMBL/GenBank/DDBJ whole genome shotgun (WGS) entry which is preliminary data.</text>
</comment>
<organism evidence="8">
    <name type="scientific">Salvia splendens</name>
    <name type="common">Scarlet sage</name>
    <dbReference type="NCBI Taxonomy" id="180675"/>
    <lineage>
        <taxon>Eukaryota</taxon>
        <taxon>Viridiplantae</taxon>
        <taxon>Streptophyta</taxon>
        <taxon>Embryophyta</taxon>
        <taxon>Tracheophyta</taxon>
        <taxon>Spermatophyta</taxon>
        <taxon>Magnoliopsida</taxon>
        <taxon>eudicotyledons</taxon>
        <taxon>Gunneridae</taxon>
        <taxon>Pentapetalae</taxon>
        <taxon>asterids</taxon>
        <taxon>lamiids</taxon>
        <taxon>Lamiales</taxon>
        <taxon>Lamiaceae</taxon>
        <taxon>Nepetoideae</taxon>
        <taxon>Mentheae</taxon>
        <taxon>Salviinae</taxon>
        <taxon>Salvia</taxon>
        <taxon>Salvia subgen. Calosphace</taxon>
        <taxon>core Calosphace</taxon>
    </lineage>
</organism>
<reference evidence="8" key="1">
    <citation type="submission" date="2018-01" db="EMBL/GenBank/DDBJ databases">
        <authorList>
            <person name="Mao J.F."/>
        </authorList>
    </citation>
    <scope>NUCLEOTIDE SEQUENCE</scope>
    <source>
        <strain evidence="8">Huo1</strain>
        <tissue evidence="8">Leaf</tissue>
    </source>
</reference>
<evidence type="ECO:0000256" key="1">
    <source>
        <dbReference type="ARBA" id="ARBA00004613"/>
    </source>
</evidence>
<comment type="subcellular location">
    <subcellularLocation>
        <location evidence="1">Secreted</location>
    </subcellularLocation>
</comment>
<dbReference type="Gene3D" id="3.40.50.1110">
    <property type="entry name" value="SGNH hydrolase"/>
    <property type="match status" value="1"/>
</dbReference>
<evidence type="ECO:0000256" key="5">
    <source>
        <dbReference type="ARBA" id="ARBA00022801"/>
    </source>
</evidence>
<dbReference type="OrthoDB" id="1683520at2759"/>
<name>A0A8X8XVM9_SALSN</name>
<keyword evidence="3" id="KW-0964">Secreted</keyword>
<dbReference type="CDD" id="cd01837">
    <property type="entry name" value="SGNH_plant_lipase_like"/>
    <property type="match status" value="1"/>
</dbReference>
<evidence type="ECO:0000256" key="2">
    <source>
        <dbReference type="ARBA" id="ARBA00008668"/>
    </source>
</evidence>
<proteinExistence type="inferred from homology"/>
<dbReference type="PANTHER" id="PTHR45650:SF80">
    <property type="entry name" value="FINGER PROTEIN, PUTATIVE-RELATED"/>
    <property type="match status" value="1"/>
</dbReference>
<evidence type="ECO:0000256" key="7">
    <source>
        <dbReference type="ARBA" id="ARBA00023098"/>
    </source>
</evidence>
<evidence type="ECO:0000313" key="8">
    <source>
        <dbReference type="EMBL" id="KAG6418788.1"/>
    </source>
</evidence>
<sequence length="348" mass="38564">MAFAGNYISIFCRVSFFLTILVVVSALPFPCLFIFGDSLVDSGNNNNLNTSAKVDFPPYGVDFPYGATGRFTNGLTSADFLAKMLGFSDFIPPFAEVQDTGDVSNGVNYASGSAGIRSDTGKHLGYRISLDQQLRNHEIALSRFTASYGNESSAKQRLNKCLYYLVIGSNDYINNYYEPKYYTTQRWYTPQQYATFLANKFSQQLKQLYNLGARKIGVAGLGPLGCIPAMVTKGTQGSLCIDAINDAVRLFNTELRVLVEQLSHDLPDSNFIYIDAMDLRPTELFVPGMRVLIEACCRVETSTGLCVRGGTPCAIRDIHFFYDHFHPTEIVNKVVATASYLDILKLMA</sequence>
<dbReference type="PANTHER" id="PTHR45650">
    <property type="entry name" value="GDSL-LIKE LIPASE/ACYLHYDROLASE-RELATED"/>
    <property type="match status" value="1"/>
</dbReference>
<keyword evidence="5" id="KW-0378">Hydrolase</keyword>
<keyword evidence="6" id="KW-0442">Lipid degradation</keyword>
<dbReference type="InterPro" id="IPR001087">
    <property type="entry name" value="GDSL"/>
</dbReference>
<evidence type="ECO:0000256" key="3">
    <source>
        <dbReference type="ARBA" id="ARBA00022525"/>
    </source>
</evidence>
<gene>
    <name evidence="8" type="ORF">SASPL_120993</name>
</gene>
<dbReference type="GO" id="GO:0005576">
    <property type="term" value="C:extracellular region"/>
    <property type="evidence" value="ECO:0007669"/>
    <property type="project" value="UniProtKB-SubCell"/>
</dbReference>
<evidence type="ECO:0000313" key="9">
    <source>
        <dbReference type="Proteomes" id="UP000298416"/>
    </source>
</evidence>
<dbReference type="Proteomes" id="UP000298416">
    <property type="component" value="Unassembled WGS sequence"/>
</dbReference>
<dbReference type="InterPro" id="IPR036514">
    <property type="entry name" value="SGNH_hydro_sf"/>
</dbReference>
<dbReference type="AlphaFoldDB" id="A0A8X8XVM9"/>